<dbReference type="PANTHER" id="PTHR43728:SF1">
    <property type="entry name" value="FE-S OXIDOREDUCTASE"/>
    <property type="match status" value="1"/>
</dbReference>
<sequence>MNSFERRVGGPVQAVALEILQVNVGLKCNQTCVHCHLDCSPVRDESMSWQTMLQVVEVTESISPTLVDITGGAPELNEFLKPFISELREVGASVQVRTNLSVMEEPGLTSYPAFFARNKVGLAASLPCYLEENVCKMRGSECFSKSISVLRRLNSLGYGIEKELPLDLVFNPTDGTSLPPGQEALEREYKREMKRRYGVTFDRLLSLANVPIGRSKEELHENGQEEKYMALLAKSFNPGTVHGLMCRRQVNVGWDGQLYDCDFNQALGLGVSLEVSQHIDDFLEGQISRRRIVTGDHCFACTAGEGSSCGGAITS</sequence>
<dbReference type="Pfam" id="PF12345">
    <property type="entry name" value="DUF3641"/>
    <property type="match status" value="1"/>
</dbReference>
<dbReference type="AlphaFoldDB" id="M1WP79"/>
<keyword evidence="8" id="KW-1185">Reference proteome</keyword>
<dbReference type="KEGG" id="dpi:BN4_10887"/>
<dbReference type="STRING" id="1322246.BN4_10887"/>
<dbReference type="InterPro" id="IPR007197">
    <property type="entry name" value="rSAM"/>
</dbReference>
<dbReference type="RefSeq" id="WP_015414177.1">
    <property type="nucleotide sequence ID" value="NC_020409.1"/>
</dbReference>
<dbReference type="SUPFAM" id="SSF102114">
    <property type="entry name" value="Radical SAM enzymes"/>
    <property type="match status" value="1"/>
</dbReference>
<organism evidence="7 8">
    <name type="scientific">Pseudodesulfovibrio piezophilus (strain DSM 21447 / JCM 15486 / C1TLV30)</name>
    <name type="common">Desulfovibrio piezophilus</name>
    <dbReference type="NCBI Taxonomy" id="1322246"/>
    <lineage>
        <taxon>Bacteria</taxon>
        <taxon>Pseudomonadati</taxon>
        <taxon>Thermodesulfobacteriota</taxon>
        <taxon>Desulfovibrionia</taxon>
        <taxon>Desulfovibrionales</taxon>
        <taxon>Desulfovibrionaceae</taxon>
    </lineage>
</organism>
<dbReference type="CDD" id="cd01335">
    <property type="entry name" value="Radical_SAM"/>
    <property type="match status" value="1"/>
</dbReference>
<dbReference type="HOGENOM" id="CLU_050695_0_0_7"/>
<evidence type="ECO:0000256" key="1">
    <source>
        <dbReference type="ARBA" id="ARBA00001966"/>
    </source>
</evidence>
<dbReference type="Proteomes" id="UP000011724">
    <property type="component" value="Chromosome"/>
</dbReference>
<dbReference type="Gene3D" id="3.20.20.70">
    <property type="entry name" value="Aldolase class I"/>
    <property type="match status" value="1"/>
</dbReference>
<keyword evidence="3" id="KW-0479">Metal-binding</keyword>
<accession>M1WP79</accession>
<keyword evidence="2" id="KW-0949">S-adenosyl-L-methionine</keyword>
<evidence type="ECO:0000313" key="7">
    <source>
        <dbReference type="EMBL" id="CCH48124.1"/>
    </source>
</evidence>
<dbReference type="InterPro" id="IPR013785">
    <property type="entry name" value="Aldolase_TIM"/>
</dbReference>
<reference evidence="7 8" key="1">
    <citation type="journal article" date="2013" name="PLoS ONE">
        <title>The first genomic and proteomic characterization of a deep-sea sulfate reducer: insights into the piezophilic lifestyle of Desulfovibrio piezophilus.</title>
        <authorList>
            <person name="Pradel N."/>
            <person name="Ji B."/>
            <person name="Gimenez G."/>
            <person name="Talla E."/>
            <person name="Lenoble P."/>
            <person name="Garel M."/>
            <person name="Tamburini C."/>
            <person name="Fourquet P."/>
            <person name="Lebrun R."/>
            <person name="Bertin P."/>
            <person name="Denis Y."/>
            <person name="Pophillat M."/>
            <person name="Barbe V."/>
            <person name="Ollivier B."/>
            <person name="Dolla A."/>
        </authorList>
    </citation>
    <scope>NUCLEOTIDE SEQUENCE [LARGE SCALE GENOMIC DNA]</scope>
    <source>
        <strain evidence="8">DSM 10523 / SB164P1</strain>
    </source>
</reference>
<evidence type="ECO:0000313" key="8">
    <source>
        <dbReference type="Proteomes" id="UP000011724"/>
    </source>
</evidence>
<reference evidence="8" key="2">
    <citation type="journal article" date="2013" name="Stand. Genomic Sci.">
        <title>Complete genome sequence of Desulfocapsa sulfexigens, a marine deltaproteobacterium specialized in disproportionating inorganic sulfur compounds.</title>
        <authorList>
            <person name="Finster K.W."/>
            <person name="Kjeldsen K.U."/>
            <person name="Kube M."/>
            <person name="Reinhardt R."/>
            <person name="Mussmann M."/>
            <person name="Amann R."/>
            <person name="Schreiber L."/>
        </authorList>
    </citation>
    <scope>NUCLEOTIDE SEQUENCE [LARGE SCALE GENOMIC DNA]</scope>
    <source>
        <strain evidence="8">DSM 10523 / SB164P1</strain>
    </source>
</reference>
<dbReference type="NCBIfam" id="TIGR04167">
    <property type="entry name" value="rSAM_SeCys"/>
    <property type="match status" value="1"/>
</dbReference>
<dbReference type="GO" id="GO:0051536">
    <property type="term" value="F:iron-sulfur cluster binding"/>
    <property type="evidence" value="ECO:0007669"/>
    <property type="project" value="UniProtKB-KW"/>
</dbReference>
<proteinExistence type="predicted"/>
<evidence type="ECO:0000256" key="4">
    <source>
        <dbReference type="ARBA" id="ARBA00023004"/>
    </source>
</evidence>
<dbReference type="PANTHER" id="PTHR43728">
    <property type="entry name" value="SLR0304 PROTEIN"/>
    <property type="match status" value="1"/>
</dbReference>
<dbReference type="GO" id="GO:0003824">
    <property type="term" value="F:catalytic activity"/>
    <property type="evidence" value="ECO:0007669"/>
    <property type="project" value="InterPro"/>
</dbReference>
<dbReference type="InterPro" id="IPR024521">
    <property type="entry name" value="ArsS-like_C"/>
</dbReference>
<dbReference type="EMBL" id="FO203427">
    <property type="protein sequence ID" value="CCH48124.1"/>
    <property type="molecule type" value="Genomic_DNA"/>
</dbReference>
<dbReference type="SFLD" id="SFLDS00029">
    <property type="entry name" value="Radical_SAM"/>
    <property type="match status" value="1"/>
</dbReference>
<dbReference type="GO" id="GO:0046872">
    <property type="term" value="F:metal ion binding"/>
    <property type="evidence" value="ECO:0007669"/>
    <property type="project" value="UniProtKB-KW"/>
</dbReference>
<protein>
    <submittedName>
        <fullName evidence="7">Predicted Fe-S oxidoreductases</fullName>
    </submittedName>
</protein>
<evidence type="ECO:0000256" key="2">
    <source>
        <dbReference type="ARBA" id="ARBA00022691"/>
    </source>
</evidence>
<feature type="domain" description="Arsenosugar biosynthesis radical SAM protein ArsS-like C-terminal" evidence="6">
    <location>
        <begin position="178"/>
        <end position="312"/>
    </location>
</feature>
<keyword evidence="5" id="KW-0411">Iron-sulfur</keyword>
<dbReference type="OrthoDB" id="9810775at2"/>
<dbReference type="InterPro" id="IPR026351">
    <property type="entry name" value="rSAM_ArsS-like"/>
</dbReference>
<dbReference type="InterPro" id="IPR058240">
    <property type="entry name" value="rSAM_sf"/>
</dbReference>
<evidence type="ECO:0000259" key="6">
    <source>
        <dbReference type="Pfam" id="PF12345"/>
    </source>
</evidence>
<keyword evidence="4" id="KW-0408">Iron</keyword>
<name>M1WP79_PSEP2</name>
<comment type="cofactor">
    <cofactor evidence="1">
        <name>[4Fe-4S] cluster</name>
        <dbReference type="ChEBI" id="CHEBI:49883"/>
    </cofactor>
</comment>
<gene>
    <name evidence="7" type="ordered locus">BN4_10887</name>
</gene>
<evidence type="ECO:0000256" key="5">
    <source>
        <dbReference type="ARBA" id="ARBA00023014"/>
    </source>
</evidence>
<dbReference type="PATRIC" id="fig|879567.3.peg.912"/>
<evidence type="ECO:0000256" key="3">
    <source>
        <dbReference type="ARBA" id="ARBA00022723"/>
    </source>
</evidence>
<dbReference type="eggNOG" id="COG0535">
    <property type="taxonomic scope" value="Bacteria"/>
</dbReference>